<keyword evidence="7 9" id="KW-0472">Membrane</keyword>
<dbReference type="Gene3D" id="2.170.130.10">
    <property type="entry name" value="TonB-dependent receptor, plug domain"/>
    <property type="match status" value="1"/>
</dbReference>
<dbReference type="InterPro" id="IPR037066">
    <property type="entry name" value="Plug_dom_sf"/>
</dbReference>
<dbReference type="InterPro" id="IPR039426">
    <property type="entry name" value="TonB-dep_rcpt-like"/>
</dbReference>
<dbReference type="GO" id="GO:0009279">
    <property type="term" value="C:cell outer membrane"/>
    <property type="evidence" value="ECO:0007669"/>
    <property type="project" value="UniProtKB-SubCell"/>
</dbReference>
<evidence type="ECO:0000256" key="5">
    <source>
        <dbReference type="ARBA" id="ARBA00022729"/>
    </source>
</evidence>
<dbReference type="PANTHER" id="PTHR30069:SF28">
    <property type="entry name" value="TONB-DEPENDENT RECEPTOR YNCD-RELATED"/>
    <property type="match status" value="1"/>
</dbReference>
<dbReference type="STRING" id="381306.AN478_06005"/>
<evidence type="ECO:0000256" key="9">
    <source>
        <dbReference type="PROSITE-ProRule" id="PRU01360"/>
    </source>
</evidence>
<dbReference type="GO" id="GO:0015344">
    <property type="term" value="F:siderophore uptake transmembrane transporter activity"/>
    <property type="evidence" value="ECO:0007669"/>
    <property type="project" value="TreeGrafter"/>
</dbReference>
<evidence type="ECO:0000256" key="3">
    <source>
        <dbReference type="ARBA" id="ARBA00022452"/>
    </source>
</evidence>
<dbReference type="Proteomes" id="UP000183104">
    <property type="component" value="Unassembled WGS sequence"/>
</dbReference>
<feature type="short sequence motif" description="TonB C-terminal box" evidence="10">
    <location>
        <begin position="657"/>
        <end position="674"/>
    </location>
</feature>
<keyword evidence="8 9" id="KW-0998">Cell outer membrane</keyword>
<keyword evidence="6 11" id="KW-0798">TonB box</keyword>
<evidence type="ECO:0000259" key="12">
    <source>
        <dbReference type="Pfam" id="PF00593"/>
    </source>
</evidence>
<keyword evidence="3 9" id="KW-1134">Transmembrane beta strand</keyword>
<evidence type="ECO:0000256" key="4">
    <source>
        <dbReference type="ARBA" id="ARBA00022692"/>
    </source>
</evidence>
<dbReference type="PANTHER" id="PTHR30069">
    <property type="entry name" value="TONB-DEPENDENT OUTER MEMBRANE RECEPTOR"/>
    <property type="match status" value="1"/>
</dbReference>
<evidence type="ECO:0000256" key="7">
    <source>
        <dbReference type="ARBA" id="ARBA00023136"/>
    </source>
</evidence>
<evidence type="ECO:0000256" key="11">
    <source>
        <dbReference type="RuleBase" id="RU003357"/>
    </source>
</evidence>
<evidence type="ECO:0000256" key="8">
    <source>
        <dbReference type="ARBA" id="ARBA00023237"/>
    </source>
</evidence>
<protein>
    <submittedName>
        <fullName evidence="14">Iron complex outermembrane recepter protein</fullName>
    </submittedName>
</protein>
<dbReference type="PROSITE" id="PS52016">
    <property type="entry name" value="TONB_DEPENDENT_REC_3"/>
    <property type="match status" value="1"/>
</dbReference>
<gene>
    <name evidence="14" type="ORF">SAMN05661077_2176</name>
</gene>
<evidence type="ECO:0000259" key="13">
    <source>
        <dbReference type="Pfam" id="PF07715"/>
    </source>
</evidence>
<dbReference type="AlphaFoldDB" id="A0A0P9EEB2"/>
<keyword evidence="2 9" id="KW-0813">Transport</keyword>
<organism evidence="14 15">
    <name type="scientific">Thiohalorhabdus denitrificans</name>
    <dbReference type="NCBI Taxonomy" id="381306"/>
    <lineage>
        <taxon>Bacteria</taxon>
        <taxon>Pseudomonadati</taxon>
        <taxon>Pseudomonadota</taxon>
        <taxon>Gammaproteobacteria</taxon>
        <taxon>Thiohalorhabdales</taxon>
        <taxon>Thiohalorhabdaceae</taxon>
        <taxon>Thiohalorhabdus</taxon>
    </lineage>
</organism>
<feature type="domain" description="TonB-dependent receptor-like beta-barrel" evidence="12">
    <location>
        <begin position="264"/>
        <end position="640"/>
    </location>
</feature>
<dbReference type="RefSeq" id="WP_054965704.1">
    <property type="nucleotide sequence ID" value="NZ_FMUN01000006.1"/>
</dbReference>
<sequence>MAGLLAAPTVGAEEETLEPVTVTAPRLERPLAETPAAVTRVEGAERRAGRPGLTLDEGLEAVPGLYFQNRHNFAQGLRVSSRGFGARAAFGIRGLRLRQDGLPLTLPDGQSQVDTVDLDAVESVEVRRGPASVLYGNATGGVIDLRTAEGFAMERSPVVRLQAGSHAMRKANVRAGGTRGDWGYHASITGFSEEGHREQSAAEKYLARGSATRRFAGGRELRLIAGAMDTPFAEDPGGLTREELEADPGQADPDAVTLDAGQSVDQQDLGAVWTDPASLPGELTARAFASRRDFEQQLPFYFEQDGEPAAENRVGYQRWFYGTRLEYADEGTWGAVPVEGVVGVDVDRQEDDRVRHVVDEERTVREQTVDERQTATAAGLFGRVGAAVTEATGLTLGLRADRLRLAIDDHLAGPVDDSGARTFTESSAGLGLTHAVGAHTFYANVTTAFESPTFVELADPAGGGGFNPDLEPQRAVNREVGVRGPVGALGTYEVALFSVRVRDELVPFERDGRTFYENAGATRREGVEAGVELEPAAGWSLRAALTLADYRFTDFRDRAGNDYASNEIPGLPPYHGGLILRRAGERGFAEAGLRYAGPTYADNGNTVEVDGYTVADLRAGWRWALPGERLLTLYGGVENLADTDYVANVRVNAGPGYFEPAPGRTAYAGVEVGF</sequence>
<dbReference type="InterPro" id="IPR010917">
    <property type="entry name" value="TonB_rcpt_CS"/>
</dbReference>
<accession>A0A0P9EEB2</accession>
<reference evidence="15" key="1">
    <citation type="submission" date="2016-10" db="EMBL/GenBank/DDBJ databases">
        <authorList>
            <person name="Varghese N."/>
        </authorList>
    </citation>
    <scope>NUCLEOTIDE SEQUENCE [LARGE SCALE GENOMIC DNA]</scope>
    <source>
        <strain evidence="15">HL 19</strain>
    </source>
</reference>
<name>A0A0P9EEB2_9GAMM</name>
<keyword evidence="5" id="KW-0732">Signal</keyword>
<evidence type="ECO:0000256" key="10">
    <source>
        <dbReference type="PROSITE-ProRule" id="PRU10144"/>
    </source>
</evidence>
<comment type="similarity">
    <text evidence="9 11">Belongs to the TonB-dependent receptor family.</text>
</comment>
<evidence type="ECO:0000313" key="14">
    <source>
        <dbReference type="EMBL" id="SCY46401.1"/>
    </source>
</evidence>
<dbReference type="PATRIC" id="fig|381306.5.peg.2402"/>
<dbReference type="CDD" id="cd01347">
    <property type="entry name" value="ligand_gated_channel"/>
    <property type="match status" value="1"/>
</dbReference>
<dbReference type="Pfam" id="PF07715">
    <property type="entry name" value="Plug"/>
    <property type="match status" value="1"/>
</dbReference>
<dbReference type="InterPro" id="IPR012910">
    <property type="entry name" value="Plug_dom"/>
</dbReference>
<keyword evidence="15" id="KW-1185">Reference proteome</keyword>
<dbReference type="InterPro" id="IPR036942">
    <property type="entry name" value="Beta-barrel_TonB_sf"/>
</dbReference>
<comment type="subcellular location">
    <subcellularLocation>
        <location evidence="1 9">Cell outer membrane</location>
        <topology evidence="1 9">Multi-pass membrane protein</topology>
    </subcellularLocation>
</comment>
<evidence type="ECO:0000256" key="2">
    <source>
        <dbReference type="ARBA" id="ARBA00022448"/>
    </source>
</evidence>
<evidence type="ECO:0000313" key="15">
    <source>
        <dbReference type="Proteomes" id="UP000183104"/>
    </source>
</evidence>
<dbReference type="Gene3D" id="2.40.170.20">
    <property type="entry name" value="TonB-dependent receptor, beta-barrel domain"/>
    <property type="match status" value="1"/>
</dbReference>
<proteinExistence type="inferred from homology"/>
<dbReference type="GO" id="GO:0044718">
    <property type="term" value="P:siderophore transmembrane transport"/>
    <property type="evidence" value="ECO:0007669"/>
    <property type="project" value="TreeGrafter"/>
</dbReference>
<feature type="domain" description="TonB-dependent receptor plug" evidence="13">
    <location>
        <begin position="31"/>
        <end position="142"/>
    </location>
</feature>
<evidence type="ECO:0000256" key="6">
    <source>
        <dbReference type="ARBA" id="ARBA00023077"/>
    </source>
</evidence>
<dbReference type="SUPFAM" id="SSF56935">
    <property type="entry name" value="Porins"/>
    <property type="match status" value="1"/>
</dbReference>
<dbReference type="InterPro" id="IPR000531">
    <property type="entry name" value="Beta-barrel_TonB"/>
</dbReference>
<keyword evidence="4 9" id="KW-0812">Transmembrane</keyword>
<evidence type="ECO:0000256" key="1">
    <source>
        <dbReference type="ARBA" id="ARBA00004571"/>
    </source>
</evidence>
<dbReference type="PROSITE" id="PS01156">
    <property type="entry name" value="TONB_DEPENDENT_REC_2"/>
    <property type="match status" value="1"/>
</dbReference>
<dbReference type="EMBL" id="FMUN01000006">
    <property type="protein sequence ID" value="SCY46401.1"/>
    <property type="molecule type" value="Genomic_DNA"/>
</dbReference>
<dbReference type="Pfam" id="PF00593">
    <property type="entry name" value="TonB_dep_Rec_b-barrel"/>
    <property type="match status" value="1"/>
</dbReference>